<proteinExistence type="predicted"/>
<reference evidence="4" key="1">
    <citation type="submission" date="2016-10" db="EMBL/GenBank/DDBJ databases">
        <authorList>
            <person name="Varghese N."/>
            <person name="Submissions S."/>
        </authorList>
    </citation>
    <scope>NUCLEOTIDE SEQUENCE [LARGE SCALE GENOMIC DNA]</scope>
    <source>
        <strain evidence="4">DSM 43163</strain>
    </source>
</reference>
<dbReference type="OrthoDB" id="4282511at2"/>
<keyword evidence="4" id="KW-1185">Reference proteome</keyword>
<keyword evidence="2" id="KW-0812">Transmembrane</keyword>
<evidence type="ECO:0000256" key="2">
    <source>
        <dbReference type="SAM" id="Phobius"/>
    </source>
</evidence>
<keyword evidence="2" id="KW-1133">Transmembrane helix</keyword>
<name>A0A1H5S726_9ACTN</name>
<feature type="transmembrane region" description="Helical" evidence="2">
    <location>
        <begin position="154"/>
        <end position="174"/>
    </location>
</feature>
<feature type="transmembrane region" description="Helical" evidence="2">
    <location>
        <begin position="180"/>
        <end position="205"/>
    </location>
</feature>
<feature type="compositionally biased region" description="Polar residues" evidence="1">
    <location>
        <begin position="227"/>
        <end position="240"/>
    </location>
</feature>
<dbReference type="AlphaFoldDB" id="A0A1H5S726"/>
<feature type="transmembrane region" description="Helical" evidence="2">
    <location>
        <begin position="49"/>
        <end position="68"/>
    </location>
</feature>
<protein>
    <recommendedName>
        <fullName evidence="5">DMSO/TMAO reductase YedYZ, heme-binding membrane subunit</fullName>
    </recommendedName>
</protein>
<evidence type="ECO:0000313" key="4">
    <source>
        <dbReference type="Proteomes" id="UP000236723"/>
    </source>
</evidence>
<feature type="region of interest" description="Disordered" evidence="1">
    <location>
        <begin position="212"/>
        <end position="240"/>
    </location>
</feature>
<organism evidence="3 4">
    <name type="scientific">Thermomonospora echinospora</name>
    <dbReference type="NCBI Taxonomy" id="1992"/>
    <lineage>
        <taxon>Bacteria</taxon>
        <taxon>Bacillati</taxon>
        <taxon>Actinomycetota</taxon>
        <taxon>Actinomycetes</taxon>
        <taxon>Streptosporangiales</taxon>
        <taxon>Thermomonosporaceae</taxon>
        <taxon>Thermomonospora</taxon>
    </lineage>
</organism>
<evidence type="ECO:0000256" key="1">
    <source>
        <dbReference type="SAM" id="MobiDB-lite"/>
    </source>
</evidence>
<feature type="transmembrane region" description="Helical" evidence="2">
    <location>
        <begin position="80"/>
        <end position="103"/>
    </location>
</feature>
<accession>A0A1H5S726</accession>
<gene>
    <name evidence="3" type="ORF">SAMN04489712_101102</name>
</gene>
<evidence type="ECO:0008006" key="5">
    <source>
        <dbReference type="Google" id="ProtNLM"/>
    </source>
</evidence>
<evidence type="ECO:0000313" key="3">
    <source>
        <dbReference type="EMBL" id="SEF46389.1"/>
    </source>
</evidence>
<sequence length="240" mass="25417">METRNSDRPLLPPWALRVMAFGALAVLVGAATPPGAAAAAEVQRFLAFYAGVFSLIAMSAAVVSGLIATERMILRIGHRVLAQAVHRASALVGFTFLVSHFLVKVLGGQAAPAQIVVPYAGPVGLGAIAFDLFLIVVITGLLRPRFASAARPWMWRMFHVTAYVAWPVAITHGLTAGRPAANWVVLSYLLCVLGVAMAAFTRLLVTVKPRSVPRGAPDTMPAATVAGQRTTSGQRQEALR</sequence>
<keyword evidence="2" id="KW-0472">Membrane</keyword>
<dbReference type="EMBL" id="FNVO01000001">
    <property type="protein sequence ID" value="SEF46389.1"/>
    <property type="molecule type" value="Genomic_DNA"/>
</dbReference>
<dbReference type="Proteomes" id="UP000236723">
    <property type="component" value="Unassembled WGS sequence"/>
</dbReference>
<feature type="transmembrane region" description="Helical" evidence="2">
    <location>
        <begin position="123"/>
        <end position="142"/>
    </location>
</feature>
<dbReference type="RefSeq" id="WP_103935590.1">
    <property type="nucleotide sequence ID" value="NZ_FNVO01000001.1"/>
</dbReference>